<dbReference type="Proteomes" id="UP000244069">
    <property type="component" value="Unassembled WGS sequence"/>
</dbReference>
<comment type="caution">
    <text evidence="3">The sequence shown here is derived from an EMBL/GenBank/DDBJ whole genome shotgun (WGS) entry which is preliminary data.</text>
</comment>
<reference evidence="3 4" key="1">
    <citation type="submission" date="2018-04" db="EMBL/GenBank/DDBJ databases">
        <title>Genomic Encyclopedia of Archaeal and Bacterial Type Strains, Phase II (KMG-II): from individual species to whole genera.</title>
        <authorList>
            <person name="Goeker M."/>
        </authorList>
    </citation>
    <scope>NUCLEOTIDE SEQUENCE [LARGE SCALE GENOMIC DNA]</scope>
    <source>
        <strain evidence="3 4">DSM 29329</strain>
    </source>
</reference>
<feature type="compositionally biased region" description="Low complexity" evidence="1">
    <location>
        <begin position="121"/>
        <end position="142"/>
    </location>
</feature>
<organism evidence="3 4">
    <name type="scientific">Allosediminivita pacifica</name>
    <dbReference type="NCBI Taxonomy" id="1267769"/>
    <lineage>
        <taxon>Bacteria</taxon>
        <taxon>Pseudomonadati</taxon>
        <taxon>Pseudomonadota</taxon>
        <taxon>Alphaproteobacteria</taxon>
        <taxon>Rhodobacterales</taxon>
        <taxon>Paracoccaceae</taxon>
        <taxon>Allosediminivita</taxon>
    </lineage>
</organism>
<dbReference type="EMBL" id="QBKN01000009">
    <property type="protein sequence ID" value="PTX48431.1"/>
    <property type="molecule type" value="Genomic_DNA"/>
</dbReference>
<feature type="region of interest" description="Disordered" evidence="1">
    <location>
        <begin position="100"/>
        <end position="142"/>
    </location>
</feature>
<feature type="domain" description="Phasin" evidence="2">
    <location>
        <begin position="56"/>
        <end position="114"/>
    </location>
</feature>
<dbReference type="InterPro" id="IPR018968">
    <property type="entry name" value="Phasin"/>
</dbReference>
<evidence type="ECO:0000256" key="1">
    <source>
        <dbReference type="SAM" id="MobiDB-lite"/>
    </source>
</evidence>
<proteinExistence type="predicted"/>
<evidence type="ECO:0000313" key="3">
    <source>
        <dbReference type="EMBL" id="PTX48431.1"/>
    </source>
</evidence>
<name>A0A2T6AXA9_9RHOB</name>
<dbReference type="RefSeq" id="WP_107975862.1">
    <property type="nucleotide sequence ID" value="NZ_BMEZ01000011.1"/>
</dbReference>
<dbReference type="OrthoDB" id="7875016at2"/>
<accession>A0A2T6AXA9</accession>
<protein>
    <submittedName>
        <fullName evidence="3">Phasin protein</fullName>
    </submittedName>
</protein>
<evidence type="ECO:0000259" key="2">
    <source>
        <dbReference type="Pfam" id="PF09361"/>
    </source>
</evidence>
<sequence>MTKQNTKSAMADMQSLFDPQGYQDVFKTWAQNSERMMALTTDAASQSTDIASETAKEAFSNLREVTKVRNEPADYGKAFSDFAQKQMDLFMRTAQTMSEVGQKTGAEARELATKAGEDMSQKAQSTAQSAADKATSAAKKAA</sequence>
<gene>
    <name evidence="3" type="ORF">C8N44_109122</name>
</gene>
<dbReference type="Pfam" id="PF09361">
    <property type="entry name" value="Phasin_2"/>
    <property type="match status" value="1"/>
</dbReference>
<keyword evidence="4" id="KW-1185">Reference proteome</keyword>
<evidence type="ECO:0000313" key="4">
    <source>
        <dbReference type="Proteomes" id="UP000244069"/>
    </source>
</evidence>
<feature type="compositionally biased region" description="Basic and acidic residues" evidence="1">
    <location>
        <begin position="106"/>
        <end position="120"/>
    </location>
</feature>
<dbReference type="AlphaFoldDB" id="A0A2T6AXA9"/>